<feature type="domain" description="Right handed beta helix" evidence="3">
    <location>
        <begin position="353"/>
        <end position="506"/>
    </location>
</feature>
<feature type="domain" description="DUF11" evidence="2">
    <location>
        <begin position="963"/>
        <end position="1067"/>
    </location>
</feature>
<gene>
    <name evidence="4" type="ORF">CWM47_00080</name>
</gene>
<dbReference type="PANTHER" id="PTHR36453">
    <property type="entry name" value="SECRETED PROTEIN-RELATED"/>
    <property type="match status" value="1"/>
</dbReference>
<dbReference type="InterPro" id="IPR008979">
    <property type="entry name" value="Galactose-bd-like_sf"/>
</dbReference>
<evidence type="ECO:0000259" key="2">
    <source>
        <dbReference type="Pfam" id="PF01345"/>
    </source>
</evidence>
<name>A0A2K8YRV9_9BACT</name>
<dbReference type="Pfam" id="PF01345">
    <property type="entry name" value="DUF11"/>
    <property type="match status" value="2"/>
</dbReference>
<dbReference type="InterPro" id="IPR039448">
    <property type="entry name" value="Beta_helix"/>
</dbReference>
<feature type="region of interest" description="Disordered" evidence="1">
    <location>
        <begin position="1058"/>
        <end position="1087"/>
    </location>
</feature>
<dbReference type="SMART" id="SM00710">
    <property type="entry name" value="PbH1"/>
    <property type="match status" value="6"/>
</dbReference>
<dbReference type="EMBL" id="CP025096">
    <property type="protein sequence ID" value="AUD00355.1"/>
    <property type="molecule type" value="Genomic_DNA"/>
</dbReference>
<dbReference type="InterPro" id="IPR012334">
    <property type="entry name" value="Pectin_lyas_fold"/>
</dbReference>
<feature type="domain" description="Right handed beta helix" evidence="3">
    <location>
        <begin position="224"/>
        <end position="338"/>
    </location>
</feature>
<dbReference type="AlphaFoldDB" id="A0A2K8YRV9"/>
<evidence type="ECO:0000313" key="4">
    <source>
        <dbReference type="EMBL" id="AUD00355.1"/>
    </source>
</evidence>
<sequence length="1087" mass="118282">MNSLGQTTYYVASTGKDTNNGTSMTAPFQTLVKVNSLSLRPGDVVLFRRGDTFQGTLTIRKSGSANLPITFDAYGNGPKPILSGSVPVSNWSAVGGNVWQASCSSCGSAVTGLYRDGVGLPLGRYPNADAPNKGNLTIRAHTERYQIFSLEHLPTTIDWQGAEVVMRPTAWIIDRAVVDHQYGDALNLFNYSTYTPKDNSEYFFQNHPATLDRQGEWCYTSANKSLQVYDTTGCINDRVITATVSARAVDIANSSYLSLRNLQITQTLNTNVFTQNVSNLTLINLDITNAGEDGLAITGSGTNLLLENNTVTNVNNNGISIDTYQTVTLKGNTIRAIGAVTGRGKSGDGMYNGVASKANKAVSIENNTIDSVGYNGITFGNNTTIRQNVISNYCISKVDGGGIYAWNGNKTSMTNINILSNIIFASPNVRGKYAYQDYSIGIFLDDCVENVAIRNNTIFGNTQWGVFLHGNPNIVFTDNTLFDNFASQLVVYHNGGVCPIRNDIITRNIIVSKLPSQLVAQYESNANDLFQYGLIDSNYYARPFDETATILGIMNSTQGGRYELNDWKNFSGGLDLHSKGSPITYKPYKNEGAGGTSRVNSTFDTNNDNWFLIYSRYNNGEVVRDNSNKLDGGSLRVGFSTPSGQSDSYAQAVKPVALTKGKTYVLRFDAIATVNVNLLVYLRQYGAPFKEYDRRYSVPLGTTRKSFEFPFTPSDSDTNAVILVQIDGEGPTFWLDNIRLQEDVPIQNNPDDFIKLYYNPTLKDSTIKLTGLYRDVKNQAYSGSVLLKPFTSIILLKDTIPVSVADLSLSLETDKRVLRVNETTRLSLRVTNQGTTPATLSRWTYRLPTNLQLICPDGQPYSDNVLTGTVSSLEPMCDTTFTFLVKPTANGLFRTAAQITTATSPDPDSTPNSGTADGEDDAAVVEFRVGGLTTNVYESPNPNQRPLSPIATSQPAPNVTTADLSLRMQVSKRAPTVGQIITLTLFVNNAGGGNAQSVQLENELPSGLELYGSTNWTVNGRSMSITLPSVSANTTINTSFQVRVNTPGVWINKAQISSSSITDPDSTPGNGFANGEDDQAQTDIRCL</sequence>
<evidence type="ECO:0000313" key="5">
    <source>
        <dbReference type="Proteomes" id="UP000232883"/>
    </source>
</evidence>
<dbReference type="Proteomes" id="UP000232883">
    <property type="component" value="Chromosome"/>
</dbReference>
<proteinExistence type="predicted"/>
<dbReference type="Gene3D" id="2.60.40.10">
    <property type="entry name" value="Immunoglobulins"/>
    <property type="match status" value="1"/>
</dbReference>
<reference evidence="4 5" key="1">
    <citation type="submission" date="2017-11" db="EMBL/GenBank/DDBJ databases">
        <title>Taxonomic description and genome sequences of Spirosoma HA7 sp. nov., isolated from pollen microhabitat of Corylus avellana.</title>
        <authorList>
            <person name="Ambika Manirajan B."/>
            <person name="Suarez C."/>
            <person name="Ratering S."/>
            <person name="Geissler-Plaum R."/>
            <person name="Cardinale M."/>
            <person name="Sylvia S."/>
        </authorList>
    </citation>
    <scope>NUCLEOTIDE SEQUENCE [LARGE SCALE GENOMIC DNA]</scope>
    <source>
        <strain evidence="4 5">HA7</strain>
    </source>
</reference>
<dbReference type="NCBIfam" id="TIGR01451">
    <property type="entry name" value="B_ant_repeat"/>
    <property type="match status" value="1"/>
</dbReference>
<evidence type="ECO:0008006" key="6">
    <source>
        <dbReference type="Google" id="ProtNLM"/>
    </source>
</evidence>
<dbReference type="InterPro" id="IPR047589">
    <property type="entry name" value="DUF11_rpt"/>
</dbReference>
<dbReference type="Gene3D" id="2.160.20.10">
    <property type="entry name" value="Single-stranded right-handed beta-helix, Pectin lyase-like"/>
    <property type="match status" value="2"/>
</dbReference>
<dbReference type="InterPro" id="IPR013783">
    <property type="entry name" value="Ig-like_fold"/>
</dbReference>
<dbReference type="InterPro" id="IPR006626">
    <property type="entry name" value="PbH1"/>
</dbReference>
<evidence type="ECO:0000256" key="1">
    <source>
        <dbReference type="SAM" id="MobiDB-lite"/>
    </source>
</evidence>
<evidence type="ECO:0000259" key="3">
    <source>
        <dbReference type="Pfam" id="PF13229"/>
    </source>
</evidence>
<dbReference type="InterPro" id="IPR001434">
    <property type="entry name" value="OmcB-like_DUF11"/>
</dbReference>
<dbReference type="KEGG" id="spir:CWM47_00080"/>
<dbReference type="SUPFAM" id="SSF51126">
    <property type="entry name" value="Pectin lyase-like"/>
    <property type="match status" value="1"/>
</dbReference>
<dbReference type="SUPFAM" id="SSF49785">
    <property type="entry name" value="Galactose-binding domain-like"/>
    <property type="match status" value="1"/>
</dbReference>
<dbReference type="Gene3D" id="2.60.120.260">
    <property type="entry name" value="Galactose-binding domain-like"/>
    <property type="match status" value="1"/>
</dbReference>
<organism evidence="4 5">
    <name type="scientific">Spirosoma pollinicola</name>
    <dbReference type="NCBI Taxonomy" id="2057025"/>
    <lineage>
        <taxon>Bacteria</taxon>
        <taxon>Pseudomonadati</taxon>
        <taxon>Bacteroidota</taxon>
        <taxon>Cytophagia</taxon>
        <taxon>Cytophagales</taxon>
        <taxon>Cytophagaceae</taxon>
        <taxon>Spirosoma</taxon>
    </lineage>
</organism>
<keyword evidence="5" id="KW-1185">Reference proteome</keyword>
<accession>A0A2K8YRV9</accession>
<dbReference type="Pfam" id="PF13229">
    <property type="entry name" value="Beta_helix"/>
    <property type="match status" value="2"/>
</dbReference>
<dbReference type="PANTHER" id="PTHR36453:SF1">
    <property type="entry name" value="RIGHT HANDED BETA HELIX DOMAIN-CONTAINING PROTEIN"/>
    <property type="match status" value="1"/>
</dbReference>
<protein>
    <recommendedName>
        <fullName evidence="6">DUF11 domain-containing protein</fullName>
    </recommendedName>
</protein>
<dbReference type="InterPro" id="IPR011050">
    <property type="entry name" value="Pectin_lyase_fold/virulence"/>
</dbReference>
<feature type="region of interest" description="Disordered" evidence="1">
    <location>
        <begin position="935"/>
        <end position="956"/>
    </location>
</feature>
<feature type="region of interest" description="Disordered" evidence="1">
    <location>
        <begin position="900"/>
        <end position="919"/>
    </location>
</feature>
<feature type="domain" description="DUF11" evidence="2">
    <location>
        <begin position="806"/>
        <end position="916"/>
    </location>
</feature>
<feature type="compositionally biased region" description="Low complexity" evidence="1">
    <location>
        <begin position="900"/>
        <end position="915"/>
    </location>
</feature>
<feature type="compositionally biased region" description="Low complexity" evidence="1">
    <location>
        <begin position="1058"/>
        <end position="1068"/>
    </location>
</feature>